<organism evidence="1">
    <name type="scientific">Salmonella muenchen</name>
    <dbReference type="NCBI Taxonomy" id="596"/>
    <lineage>
        <taxon>Bacteria</taxon>
        <taxon>Pseudomonadati</taxon>
        <taxon>Pseudomonadota</taxon>
        <taxon>Gammaproteobacteria</taxon>
        <taxon>Enterobacterales</taxon>
        <taxon>Enterobacteriaceae</taxon>
        <taxon>Salmonella</taxon>
    </lineage>
</organism>
<proteinExistence type="predicted"/>
<name>A0A5U8XTC7_SALMU</name>
<reference evidence="1" key="1">
    <citation type="submission" date="2018-07" db="EMBL/GenBank/DDBJ databases">
        <authorList>
            <person name="Ashton P.M."/>
            <person name="Dallman T."/>
            <person name="Nair S."/>
            <person name="De Pinna E."/>
            <person name="Peters T."/>
            <person name="Grant K."/>
        </authorList>
    </citation>
    <scope>NUCLEOTIDE SEQUENCE</scope>
    <source>
        <strain evidence="1">142535</strain>
    </source>
</reference>
<accession>A0A5U8XTC7</accession>
<dbReference type="EMBL" id="AAGUDP010000046">
    <property type="protein sequence ID" value="EBS0566319.1"/>
    <property type="molecule type" value="Genomic_DNA"/>
</dbReference>
<comment type="caution">
    <text evidence="1">The sequence shown here is derived from an EMBL/GenBank/DDBJ whole genome shotgun (WGS) entry which is preliminary data.</text>
</comment>
<gene>
    <name evidence="1" type="ORF">DTU56_24945</name>
</gene>
<protein>
    <submittedName>
        <fullName evidence="1">Uncharacterized protein</fullName>
    </submittedName>
</protein>
<dbReference type="AlphaFoldDB" id="A0A5U8XTC7"/>
<sequence length="127" mass="14830">MYLIDARRKNKELIRLAKEAKDRYRIQLVDFYRLATITAYAIEITPITRKSQHYATDMSTLTYVTDEIIRILGEDYLDREYRGLHALIGVAGTAMRSNLPPIDEDTDLRRLRVAPDLLKGLIYARER</sequence>
<evidence type="ECO:0000313" key="1">
    <source>
        <dbReference type="EMBL" id="EBS0566319.1"/>
    </source>
</evidence>